<dbReference type="InterPro" id="IPR013103">
    <property type="entry name" value="RVT_2"/>
</dbReference>
<dbReference type="GeneID" id="106779430"/>
<name>A0A1S3VXU5_VIGRR</name>
<evidence type="ECO:0000313" key="2">
    <source>
        <dbReference type="Proteomes" id="UP000087766"/>
    </source>
</evidence>
<dbReference type="STRING" id="3916.A0A1S3VXU5"/>
<dbReference type="RefSeq" id="XP_014523017.1">
    <property type="nucleotide sequence ID" value="XM_014667531.1"/>
</dbReference>
<dbReference type="Proteomes" id="UP000087766">
    <property type="component" value="Unplaced"/>
</dbReference>
<dbReference type="SUPFAM" id="SSF56672">
    <property type="entry name" value="DNA/RNA polymerases"/>
    <property type="match status" value="1"/>
</dbReference>
<dbReference type="Pfam" id="PF07727">
    <property type="entry name" value="RVT_2"/>
    <property type="match status" value="1"/>
</dbReference>
<evidence type="ECO:0000259" key="1">
    <source>
        <dbReference type="Pfam" id="PF07727"/>
    </source>
</evidence>
<dbReference type="KEGG" id="vra:106779430"/>
<reference evidence="3" key="1">
    <citation type="submission" date="2025-08" db="UniProtKB">
        <authorList>
            <consortium name="RefSeq"/>
        </authorList>
    </citation>
    <scope>IDENTIFICATION</scope>
    <source>
        <tissue evidence="3">Leaf</tissue>
    </source>
</reference>
<gene>
    <name evidence="3" type="primary">LOC106779430</name>
</gene>
<dbReference type="AlphaFoldDB" id="A0A1S3VXU5"/>
<accession>A0A1S3VXU5</accession>
<dbReference type="PANTHER" id="PTHR11439:SF470">
    <property type="entry name" value="CYSTEINE-RICH RLK (RECEPTOR-LIKE PROTEIN KINASE) 8"/>
    <property type="match status" value="1"/>
</dbReference>
<proteinExistence type="predicted"/>
<evidence type="ECO:0000313" key="3">
    <source>
        <dbReference type="RefSeq" id="XP_014523017.1"/>
    </source>
</evidence>
<sequence length="208" mass="24032">MAIITLLKVRKIIVIGDPPELEGLLEKHLKYTLAITAKKTPIDFTALLVYVDDIILAGNSMIEINRIKVLLHNKFQIKNLGELKYFLGFEVARSKKGIHLCQRKYVLDILEETGMLGCKPCSTPLLSYTSSLYKAESYLDNPNSYRRLIGKLLYLTNTRPDLCFLVNLLSQFMQLPIDYHYRAVQHIFRYIKFDPSKGLFSQLSHKYK</sequence>
<dbReference type="InterPro" id="IPR043502">
    <property type="entry name" value="DNA/RNA_pol_sf"/>
</dbReference>
<feature type="domain" description="Reverse transcriptase Ty1/copia-type" evidence="1">
    <location>
        <begin position="48"/>
        <end position="126"/>
    </location>
</feature>
<keyword evidence="2" id="KW-1185">Reference proteome</keyword>
<dbReference type="PANTHER" id="PTHR11439">
    <property type="entry name" value="GAG-POL-RELATED RETROTRANSPOSON"/>
    <property type="match status" value="1"/>
</dbReference>
<protein>
    <submittedName>
        <fullName evidence="3">Uncharacterized protein LOC106779430</fullName>
    </submittedName>
</protein>
<organism evidence="2 3">
    <name type="scientific">Vigna radiata var. radiata</name>
    <name type="common">Mung bean</name>
    <name type="synonym">Phaseolus aureus</name>
    <dbReference type="NCBI Taxonomy" id="3916"/>
    <lineage>
        <taxon>Eukaryota</taxon>
        <taxon>Viridiplantae</taxon>
        <taxon>Streptophyta</taxon>
        <taxon>Embryophyta</taxon>
        <taxon>Tracheophyta</taxon>
        <taxon>Spermatophyta</taxon>
        <taxon>Magnoliopsida</taxon>
        <taxon>eudicotyledons</taxon>
        <taxon>Gunneridae</taxon>
        <taxon>Pentapetalae</taxon>
        <taxon>rosids</taxon>
        <taxon>fabids</taxon>
        <taxon>Fabales</taxon>
        <taxon>Fabaceae</taxon>
        <taxon>Papilionoideae</taxon>
        <taxon>50 kb inversion clade</taxon>
        <taxon>NPAAA clade</taxon>
        <taxon>indigoferoid/millettioid clade</taxon>
        <taxon>Phaseoleae</taxon>
        <taxon>Vigna</taxon>
    </lineage>
</organism>
<dbReference type="OrthoDB" id="414945at2759"/>